<dbReference type="RefSeq" id="XP_007772432.1">
    <property type="nucleotide sequence ID" value="XM_007774242.1"/>
</dbReference>
<reference evidence="3" key="1">
    <citation type="journal article" date="2012" name="Science">
        <title>The Paleozoic origin of enzymatic lignin decomposition reconstructed from 31 fungal genomes.</title>
        <authorList>
            <person name="Floudas D."/>
            <person name="Binder M."/>
            <person name="Riley R."/>
            <person name="Barry K."/>
            <person name="Blanchette R.A."/>
            <person name="Henrissat B."/>
            <person name="Martinez A.T."/>
            <person name="Otillar R."/>
            <person name="Spatafora J.W."/>
            <person name="Yadav J.S."/>
            <person name="Aerts A."/>
            <person name="Benoit I."/>
            <person name="Boyd A."/>
            <person name="Carlson A."/>
            <person name="Copeland A."/>
            <person name="Coutinho P.M."/>
            <person name="de Vries R.P."/>
            <person name="Ferreira P."/>
            <person name="Findley K."/>
            <person name="Foster B."/>
            <person name="Gaskell J."/>
            <person name="Glotzer D."/>
            <person name="Gorecki P."/>
            <person name="Heitman J."/>
            <person name="Hesse C."/>
            <person name="Hori C."/>
            <person name="Igarashi K."/>
            <person name="Jurgens J.A."/>
            <person name="Kallen N."/>
            <person name="Kersten P."/>
            <person name="Kohler A."/>
            <person name="Kuees U."/>
            <person name="Kumar T.K.A."/>
            <person name="Kuo A."/>
            <person name="LaButti K."/>
            <person name="Larrondo L.F."/>
            <person name="Lindquist E."/>
            <person name="Ling A."/>
            <person name="Lombard V."/>
            <person name="Lucas S."/>
            <person name="Lundell T."/>
            <person name="Martin R."/>
            <person name="McLaughlin D.J."/>
            <person name="Morgenstern I."/>
            <person name="Morin E."/>
            <person name="Murat C."/>
            <person name="Nagy L.G."/>
            <person name="Nolan M."/>
            <person name="Ohm R.A."/>
            <person name="Patyshakuliyeva A."/>
            <person name="Rokas A."/>
            <person name="Ruiz-Duenas F.J."/>
            <person name="Sabat G."/>
            <person name="Salamov A."/>
            <person name="Samejima M."/>
            <person name="Schmutz J."/>
            <person name="Slot J.C."/>
            <person name="St John F."/>
            <person name="Stenlid J."/>
            <person name="Sun H."/>
            <person name="Sun S."/>
            <person name="Syed K."/>
            <person name="Tsang A."/>
            <person name="Wiebenga A."/>
            <person name="Young D."/>
            <person name="Pisabarro A."/>
            <person name="Eastwood D.C."/>
            <person name="Martin F."/>
            <person name="Cullen D."/>
            <person name="Grigoriev I.V."/>
            <person name="Hibbett D.S."/>
        </authorList>
    </citation>
    <scope>NUCLEOTIDE SEQUENCE [LARGE SCALE GENOMIC DNA]</scope>
    <source>
        <strain evidence="3">RWD-64-598 SS2</strain>
    </source>
</reference>
<feature type="transmembrane region" description="Helical" evidence="1">
    <location>
        <begin position="166"/>
        <end position="186"/>
    </location>
</feature>
<keyword evidence="1" id="KW-0472">Membrane</keyword>
<dbReference type="AlphaFoldDB" id="A0A5M3MDF8"/>
<protein>
    <submittedName>
        <fullName evidence="2">Uncharacterized protein</fullName>
    </submittedName>
</protein>
<evidence type="ECO:0000313" key="3">
    <source>
        <dbReference type="Proteomes" id="UP000053558"/>
    </source>
</evidence>
<keyword evidence="3" id="KW-1185">Reference proteome</keyword>
<dbReference type="GeneID" id="19209448"/>
<evidence type="ECO:0000313" key="2">
    <source>
        <dbReference type="EMBL" id="EIW77153.1"/>
    </source>
</evidence>
<keyword evidence="1" id="KW-1133">Transmembrane helix</keyword>
<accession>A0A5M3MDF8</accession>
<sequence length="270" mass="30062">MASRKNDDESNNYTNFMSLPDKFHIGFPQPSRTIDEIQSLPHNVGDAALKVFSKALERLINRELPLYYTTYSPSMERCYDCVMVQWTNSHVFFARLILIFTIQIKGICELVPATLVQPYTAGLSGWQYVPPDEGLGATSGGSLRVIQCNGGTIQAQKQQHCGALTFFPHCIYLLLTSLFTACLPLYCMCQLCMAHNIITAPIGIGINIIGKDNETVLHHKARIQNNFSFQQQGQLQHWPTLQNPALGGMGGMVNMRPPNKGGLTFNHILS</sequence>
<dbReference type="EMBL" id="JH711584">
    <property type="protein sequence ID" value="EIW77153.1"/>
    <property type="molecule type" value="Genomic_DNA"/>
</dbReference>
<name>A0A5M3MDF8_CONPW</name>
<evidence type="ECO:0000256" key="1">
    <source>
        <dbReference type="SAM" id="Phobius"/>
    </source>
</evidence>
<dbReference type="Proteomes" id="UP000053558">
    <property type="component" value="Unassembled WGS sequence"/>
</dbReference>
<gene>
    <name evidence="2" type="ORF">CONPUDRAFT_75944</name>
</gene>
<comment type="caution">
    <text evidence="2">The sequence shown here is derived from an EMBL/GenBank/DDBJ whole genome shotgun (WGS) entry which is preliminary data.</text>
</comment>
<dbReference type="KEGG" id="cput:CONPUDRAFT_75944"/>
<proteinExistence type="predicted"/>
<keyword evidence="1" id="KW-0812">Transmembrane</keyword>
<organism evidence="2 3">
    <name type="scientific">Coniophora puteana (strain RWD-64-598)</name>
    <name type="common">Brown rot fungus</name>
    <dbReference type="NCBI Taxonomy" id="741705"/>
    <lineage>
        <taxon>Eukaryota</taxon>
        <taxon>Fungi</taxon>
        <taxon>Dikarya</taxon>
        <taxon>Basidiomycota</taxon>
        <taxon>Agaricomycotina</taxon>
        <taxon>Agaricomycetes</taxon>
        <taxon>Agaricomycetidae</taxon>
        <taxon>Boletales</taxon>
        <taxon>Coniophorineae</taxon>
        <taxon>Coniophoraceae</taxon>
        <taxon>Coniophora</taxon>
    </lineage>
</organism>